<dbReference type="Pfam" id="PF25508">
    <property type="entry name" value="TRPM2"/>
    <property type="match status" value="2"/>
</dbReference>
<dbReference type="InterPro" id="IPR050927">
    <property type="entry name" value="TRPM"/>
</dbReference>
<comment type="subcellular location">
    <subcellularLocation>
        <location evidence="1">Membrane</location>
        <topology evidence="1">Multi-pass membrane protein</topology>
    </subcellularLocation>
</comment>
<proteinExistence type="predicted"/>
<evidence type="ECO:0000259" key="8">
    <source>
        <dbReference type="Pfam" id="PF18139"/>
    </source>
</evidence>
<feature type="domain" description="TRPM-like" evidence="9">
    <location>
        <begin position="359"/>
        <end position="436"/>
    </location>
</feature>
<keyword evidence="3" id="KW-0812">Transmembrane</keyword>
<dbReference type="GO" id="GO:0099604">
    <property type="term" value="F:ligand-gated calcium channel activity"/>
    <property type="evidence" value="ECO:0007669"/>
    <property type="project" value="TreeGrafter"/>
</dbReference>
<accession>A0AAV2INZ8</accession>
<dbReference type="AlphaFoldDB" id="A0AAV2INZ8"/>
<reference evidence="10 11" key="1">
    <citation type="submission" date="2024-04" db="EMBL/GenBank/DDBJ databases">
        <authorList>
            <consortium name="Genoscope - CEA"/>
            <person name="William W."/>
        </authorList>
    </citation>
    <scope>NUCLEOTIDE SEQUENCE [LARGE SCALE GENOMIC DNA]</scope>
</reference>
<dbReference type="EMBL" id="CAXITT010000884">
    <property type="protein sequence ID" value="CAL1546954.1"/>
    <property type="molecule type" value="Genomic_DNA"/>
</dbReference>
<keyword evidence="4" id="KW-1133">Transmembrane helix</keyword>
<keyword evidence="5" id="KW-0406">Ion transport</keyword>
<dbReference type="InterPro" id="IPR057366">
    <property type="entry name" value="TRPM-like"/>
</dbReference>
<dbReference type="Proteomes" id="UP001497497">
    <property type="component" value="Unassembled WGS sequence"/>
</dbReference>
<evidence type="ECO:0008006" key="12">
    <source>
        <dbReference type="Google" id="ProtNLM"/>
    </source>
</evidence>
<name>A0AAV2INZ8_LYMST</name>
<dbReference type="Pfam" id="PF18139">
    <property type="entry name" value="LSDAT_euk"/>
    <property type="match status" value="1"/>
</dbReference>
<organism evidence="10 11">
    <name type="scientific">Lymnaea stagnalis</name>
    <name type="common">Great pond snail</name>
    <name type="synonym">Helix stagnalis</name>
    <dbReference type="NCBI Taxonomy" id="6523"/>
    <lineage>
        <taxon>Eukaryota</taxon>
        <taxon>Metazoa</taxon>
        <taxon>Spiralia</taxon>
        <taxon>Lophotrochozoa</taxon>
        <taxon>Mollusca</taxon>
        <taxon>Gastropoda</taxon>
        <taxon>Heterobranchia</taxon>
        <taxon>Euthyneura</taxon>
        <taxon>Panpulmonata</taxon>
        <taxon>Hygrophila</taxon>
        <taxon>Lymnaeoidea</taxon>
        <taxon>Lymnaeidae</taxon>
        <taxon>Lymnaea</taxon>
    </lineage>
</organism>
<evidence type="ECO:0000256" key="3">
    <source>
        <dbReference type="ARBA" id="ARBA00022692"/>
    </source>
</evidence>
<evidence type="ECO:0000256" key="5">
    <source>
        <dbReference type="ARBA" id="ARBA00023065"/>
    </source>
</evidence>
<keyword evidence="11" id="KW-1185">Reference proteome</keyword>
<gene>
    <name evidence="10" type="ORF">GSLYS_00020332001</name>
</gene>
<evidence type="ECO:0000256" key="1">
    <source>
        <dbReference type="ARBA" id="ARBA00004141"/>
    </source>
</evidence>
<feature type="domain" description="TRPM SLOG" evidence="8">
    <location>
        <begin position="68"/>
        <end position="280"/>
    </location>
</feature>
<keyword evidence="6" id="KW-0472">Membrane</keyword>
<dbReference type="GO" id="GO:0005886">
    <property type="term" value="C:plasma membrane"/>
    <property type="evidence" value="ECO:0007669"/>
    <property type="project" value="TreeGrafter"/>
</dbReference>
<evidence type="ECO:0000256" key="2">
    <source>
        <dbReference type="ARBA" id="ARBA00022448"/>
    </source>
</evidence>
<keyword evidence="2" id="KW-0813">Transport</keyword>
<evidence type="ECO:0000259" key="9">
    <source>
        <dbReference type="Pfam" id="PF25508"/>
    </source>
</evidence>
<sequence length="628" mass="70972">MKEMKLFHSSVQQGNSCDEPTCTTTQFVNASNANVIGNQREENCRLDFDNGSKYLFLHRTRCEPLNLTSELGLDPPSLVVSIEGQTDADLGPDIQKAVRRGLHAIARDSDHSIEPWVITDGKKGGINQAVGHAARDSYGNIVVIGVDEHPVPGERRASCENLPSVAEVASRLDPNHSHFIVWSTNDNPRAINVRTQVEEGLLNIKNFATKTTVPSKIVPTMCLLVVGDNLDAIERLCTRVKHGVPAVIMKGSGRAANLIADVYKDHGLETTQRRTKELIQQHLSPCKDSQTVERHLKTLCDQYRDLITVYDAKDSSAQDFDAVLLQTSLNGKGFSKIFKLHRMIEWGRLDLFKSFVSSDQVSIKPEELKQLLWFAIAENKVEFVELFLERGAILDRYQVSSDETDFPKLADVITLYNNVPEDSLLGKLLVNAKRGQVNWSDIGSLITRLIGDFYVSPYGDATSDPDPRGTGHRTTPVTDLFTWALLMNHFELSLIFWRMQKESFIASSVFAFALLGGQKQILGCPGKRQLKENANNYQRLAIQMVEECWNSDRDKTIQLLTTKNPLWGNVKCWYLALRSKNKYFLAQKACMQIRKDLWKPVQWHILAKLKNWMFDRQRILENNDTSTL</sequence>
<evidence type="ECO:0000256" key="4">
    <source>
        <dbReference type="ARBA" id="ARBA00022989"/>
    </source>
</evidence>
<dbReference type="PANTHER" id="PTHR13800">
    <property type="entry name" value="TRANSIENT RECEPTOR POTENTIAL CATION CHANNEL, SUBFAMILY M, MEMBER 6"/>
    <property type="match status" value="1"/>
</dbReference>
<evidence type="ECO:0000313" key="10">
    <source>
        <dbReference type="EMBL" id="CAL1546954.1"/>
    </source>
</evidence>
<evidence type="ECO:0000256" key="6">
    <source>
        <dbReference type="ARBA" id="ARBA00023136"/>
    </source>
</evidence>
<comment type="caution">
    <text evidence="10">The sequence shown here is derived from an EMBL/GenBank/DDBJ whole genome shotgun (WGS) entry which is preliminary data.</text>
</comment>
<dbReference type="PANTHER" id="PTHR13800:SF12">
    <property type="entry name" value="TRANSIENT RECEPTOR POTENTIAL CATION CHANNEL SUBFAMILY M MEMBER-LIKE 2"/>
    <property type="match status" value="1"/>
</dbReference>
<feature type="domain" description="TRPM-like" evidence="9">
    <location>
        <begin position="472"/>
        <end position="587"/>
    </location>
</feature>
<evidence type="ECO:0000313" key="11">
    <source>
        <dbReference type="Proteomes" id="UP001497497"/>
    </source>
</evidence>
<dbReference type="InterPro" id="IPR041491">
    <property type="entry name" value="TRPM_SLOG"/>
</dbReference>
<evidence type="ECO:0000256" key="7">
    <source>
        <dbReference type="ARBA" id="ARBA00023303"/>
    </source>
</evidence>
<protein>
    <recommendedName>
        <fullName evidence="12">TRPM SLOG domain-containing protein</fullName>
    </recommendedName>
</protein>
<keyword evidence="7" id="KW-0407">Ion channel</keyword>